<sequence>MIELIDAAVARAAGGAADAHAGGSSASGMESHSTGQRWRGSKALEDHDFPEMVWARPMLEDEGCDIDELPAGSEASTDDWCVLVHLLRERVTVMQVFARGKDPGTTFEDVMDDSFARKQARSPSPPAAAKRVYLDPAVAIGGGSAALALTPGRRDDLAQAAAGEQLQQALNGTLTPEAIPKPAGEGAPYPVITQHVGGALSGLDLRVYPGQTLDAQEKKLVLREDGRSLQWETSSKRTKCSTLPEWERGFCFVMWKVQSDRQHRLLVFFKEWFQLRALEYGVAQLIKFYEYLILQMVEDPSVTFERRCYSQSFEDYVREQRLQPAGSGQPWHEDWSPREEGGGSGENYPGMSTSPNAPRDASGSSTSAVIVRLRSTWSRTRRAPAPNEASGRARCKLRRKAPPGAAGWRRQAPAEAPALEPVDGEGHEPEIEEDDDVRPIASGFEFTPVEPNDGDYIGIGRGVATQVTSCAGGLVEAPGADYFPSVRCGRAGPSGGAELTWTAAMSTFAVAPASVPETGKWSVLEGASRRLRRSREGLTACTTLDFVR</sequence>
<dbReference type="Proteomes" id="UP001190700">
    <property type="component" value="Unassembled WGS sequence"/>
</dbReference>
<feature type="compositionally biased region" description="Polar residues" evidence="1">
    <location>
        <begin position="350"/>
        <end position="368"/>
    </location>
</feature>
<evidence type="ECO:0000256" key="1">
    <source>
        <dbReference type="SAM" id="MobiDB-lite"/>
    </source>
</evidence>
<proteinExistence type="predicted"/>
<organism evidence="2 3">
    <name type="scientific">Cymbomonas tetramitiformis</name>
    <dbReference type="NCBI Taxonomy" id="36881"/>
    <lineage>
        <taxon>Eukaryota</taxon>
        <taxon>Viridiplantae</taxon>
        <taxon>Chlorophyta</taxon>
        <taxon>Pyramimonadophyceae</taxon>
        <taxon>Pyramimonadales</taxon>
        <taxon>Pyramimonadaceae</taxon>
        <taxon>Cymbomonas</taxon>
    </lineage>
</organism>
<dbReference type="EMBL" id="LGRX02010791">
    <property type="protein sequence ID" value="KAK3269698.1"/>
    <property type="molecule type" value="Genomic_DNA"/>
</dbReference>
<feature type="region of interest" description="Disordered" evidence="1">
    <location>
        <begin position="322"/>
        <end position="433"/>
    </location>
</feature>
<reference evidence="2 3" key="1">
    <citation type="journal article" date="2015" name="Genome Biol. Evol.">
        <title>Comparative Genomics of a Bacterivorous Green Alga Reveals Evolutionary Causalities and Consequences of Phago-Mixotrophic Mode of Nutrition.</title>
        <authorList>
            <person name="Burns J.A."/>
            <person name="Paasch A."/>
            <person name="Narechania A."/>
            <person name="Kim E."/>
        </authorList>
    </citation>
    <scope>NUCLEOTIDE SEQUENCE [LARGE SCALE GENOMIC DNA]</scope>
    <source>
        <strain evidence="2 3">PLY_AMNH</strain>
    </source>
</reference>
<evidence type="ECO:0000313" key="2">
    <source>
        <dbReference type="EMBL" id="KAK3269698.1"/>
    </source>
</evidence>
<feature type="compositionally biased region" description="Basic and acidic residues" evidence="1">
    <location>
        <begin position="331"/>
        <end position="341"/>
    </location>
</feature>
<gene>
    <name evidence="2" type="ORF">CYMTET_21866</name>
</gene>
<dbReference type="AlphaFoldDB" id="A0AAE0G1B6"/>
<keyword evidence="3" id="KW-1185">Reference proteome</keyword>
<protein>
    <submittedName>
        <fullName evidence="2">Uncharacterized protein</fullName>
    </submittedName>
</protein>
<evidence type="ECO:0000313" key="3">
    <source>
        <dbReference type="Proteomes" id="UP001190700"/>
    </source>
</evidence>
<name>A0AAE0G1B6_9CHLO</name>
<feature type="compositionally biased region" description="Low complexity" evidence="1">
    <location>
        <begin position="16"/>
        <end position="28"/>
    </location>
</feature>
<feature type="region of interest" description="Disordered" evidence="1">
    <location>
        <begin position="16"/>
        <end position="41"/>
    </location>
</feature>
<accession>A0AAE0G1B6</accession>
<comment type="caution">
    <text evidence="2">The sequence shown here is derived from an EMBL/GenBank/DDBJ whole genome shotgun (WGS) entry which is preliminary data.</text>
</comment>